<comment type="caution">
    <text evidence="3">The sequence shown here is derived from an EMBL/GenBank/DDBJ whole genome shotgun (WGS) entry which is preliminary data.</text>
</comment>
<dbReference type="PANTHER" id="PTHR11839">
    <property type="entry name" value="UDP/ADP-SUGAR PYROPHOSPHATASE"/>
    <property type="match status" value="1"/>
</dbReference>
<name>A0A8H7TFE9_9HELO</name>
<dbReference type="CDD" id="cd03424">
    <property type="entry name" value="NUDIX_ADPRase_Nudt5_UGPPase_Nudt14"/>
    <property type="match status" value="1"/>
</dbReference>
<dbReference type="PANTHER" id="PTHR11839:SF18">
    <property type="entry name" value="NUDIX HYDROLASE DOMAIN-CONTAINING PROTEIN"/>
    <property type="match status" value="1"/>
</dbReference>
<dbReference type="EMBL" id="JAFJYH010000134">
    <property type="protein sequence ID" value="KAG4418217.1"/>
    <property type="molecule type" value="Genomic_DNA"/>
</dbReference>
<dbReference type="Gene3D" id="3.90.79.10">
    <property type="entry name" value="Nucleoside Triphosphate Pyrophosphohydrolase"/>
    <property type="match status" value="1"/>
</dbReference>
<evidence type="ECO:0000256" key="1">
    <source>
        <dbReference type="ARBA" id="ARBA00001946"/>
    </source>
</evidence>
<evidence type="ECO:0008006" key="5">
    <source>
        <dbReference type="Google" id="ProtNLM"/>
    </source>
</evidence>
<proteinExistence type="predicted"/>
<sequence>MSFVIHGFETPVPVIFAPGVHIEPNELLRLKSVTIQSVDRIGERVGLVKIKALVQNDERLNGRAPTLPGIVSLRGGVAVLMIVRPSDTNTESWIIMTEQLRIASGSLRFLEIPAGVFDDDATFRGVGQDVIRRAVRENELQDLTKLAFDQVERLDSKEELQMGMYPSPGGCNEFIIIYLWEKILDKQEIESLKERLGGTRTGESEMITIRLIPYEDLWKVGARDAKTSAAWSLYEALKRSRTLRERKSWYCGR</sequence>
<gene>
    <name evidence="3" type="ORF">IFR04_008659</name>
</gene>
<protein>
    <recommendedName>
        <fullName evidence="5">Nudix hydrolase domain-containing protein</fullName>
    </recommendedName>
</protein>
<dbReference type="GO" id="GO:0080041">
    <property type="term" value="F:ADP-ribose pyrophosphohydrolase activity"/>
    <property type="evidence" value="ECO:0007669"/>
    <property type="project" value="TreeGrafter"/>
</dbReference>
<keyword evidence="4" id="KW-1185">Reference proteome</keyword>
<evidence type="ECO:0000256" key="2">
    <source>
        <dbReference type="ARBA" id="ARBA00022801"/>
    </source>
</evidence>
<dbReference type="GO" id="GO:0080042">
    <property type="term" value="F:ADP-glucose pyrophosphohydrolase activity"/>
    <property type="evidence" value="ECO:0007669"/>
    <property type="project" value="TreeGrafter"/>
</dbReference>
<keyword evidence="2" id="KW-0378">Hydrolase</keyword>
<dbReference type="AlphaFoldDB" id="A0A8H7TFE9"/>
<evidence type="ECO:0000313" key="3">
    <source>
        <dbReference type="EMBL" id="KAG4418217.1"/>
    </source>
</evidence>
<accession>A0A8H7TFE9</accession>
<evidence type="ECO:0000313" key="4">
    <source>
        <dbReference type="Proteomes" id="UP000664132"/>
    </source>
</evidence>
<reference evidence="3" key="1">
    <citation type="submission" date="2021-02" db="EMBL/GenBank/DDBJ databases">
        <title>Genome sequence Cadophora malorum strain M34.</title>
        <authorList>
            <person name="Stefanovic E."/>
            <person name="Vu D."/>
            <person name="Scully C."/>
            <person name="Dijksterhuis J."/>
            <person name="Roader J."/>
            <person name="Houbraken J."/>
        </authorList>
    </citation>
    <scope>NUCLEOTIDE SEQUENCE</scope>
    <source>
        <strain evidence="3">M34</strain>
    </source>
</reference>
<dbReference type="GO" id="GO:0006753">
    <property type="term" value="P:nucleoside phosphate metabolic process"/>
    <property type="evidence" value="ECO:0007669"/>
    <property type="project" value="TreeGrafter"/>
</dbReference>
<dbReference type="Proteomes" id="UP000664132">
    <property type="component" value="Unassembled WGS sequence"/>
</dbReference>
<comment type="cofactor">
    <cofactor evidence="1">
        <name>Mg(2+)</name>
        <dbReference type="ChEBI" id="CHEBI:18420"/>
    </cofactor>
</comment>
<dbReference type="GO" id="GO:0019693">
    <property type="term" value="P:ribose phosphate metabolic process"/>
    <property type="evidence" value="ECO:0007669"/>
    <property type="project" value="TreeGrafter"/>
</dbReference>
<dbReference type="OrthoDB" id="10249920at2759"/>
<organism evidence="3 4">
    <name type="scientific">Cadophora malorum</name>
    <dbReference type="NCBI Taxonomy" id="108018"/>
    <lineage>
        <taxon>Eukaryota</taxon>
        <taxon>Fungi</taxon>
        <taxon>Dikarya</taxon>
        <taxon>Ascomycota</taxon>
        <taxon>Pezizomycotina</taxon>
        <taxon>Leotiomycetes</taxon>
        <taxon>Helotiales</taxon>
        <taxon>Ploettnerulaceae</taxon>
        <taxon>Cadophora</taxon>
    </lineage>
</organism>